<feature type="domain" description="TonB-dependent receptor-like beta-barrel" evidence="11">
    <location>
        <begin position="383"/>
        <end position="954"/>
    </location>
</feature>
<dbReference type="Gene3D" id="2.60.40.1120">
    <property type="entry name" value="Carboxypeptidase-like, regulatory domain"/>
    <property type="match status" value="1"/>
</dbReference>
<dbReference type="Pfam" id="PF00593">
    <property type="entry name" value="TonB_dep_Rec_b-barrel"/>
    <property type="match status" value="1"/>
</dbReference>
<dbReference type="SUPFAM" id="SSF49464">
    <property type="entry name" value="Carboxypeptidase regulatory domain-like"/>
    <property type="match status" value="1"/>
</dbReference>
<dbReference type="InterPro" id="IPR000531">
    <property type="entry name" value="Beta-barrel_TonB"/>
</dbReference>
<keyword evidence="6 8" id="KW-0472">Membrane</keyword>
<comment type="similarity">
    <text evidence="8 9">Belongs to the TonB-dependent receptor family.</text>
</comment>
<feature type="signal peptide" evidence="10">
    <location>
        <begin position="1"/>
        <end position="27"/>
    </location>
</feature>
<dbReference type="NCBIfam" id="TIGR04057">
    <property type="entry name" value="SusC_RagA_signa"/>
    <property type="match status" value="1"/>
</dbReference>
<dbReference type="NCBIfam" id="TIGR04056">
    <property type="entry name" value="OMP_RagA_SusC"/>
    <property type="match status" value="1"/>
</dbReference>
<dbReference type="STRING" id="926559.JoomaDRAFT_0384"/>
<protein>
    <submittedName>
        <fullName evidence="13">TonB-linked outer membrane protein, SusC/RagA family</fullName>
    </submittedName>
</protein>
<keyword evidence="7 8" id="KW-0998">Cell outer membrane</keyword>
<dbReference type="HOGENOM" id="CLU_004317_0_2_10"/>
<evidence type="ECO:0000256" key="3">
    <source>
        <dbReference type="ARBA" id="ARBA00022452"/>
    </source>
</evidence>
<comment type="subcellular location">
    <subcellularLocation>
        <location evidence="1 8">Cell outer membrane</location>
        <topology evidence="1 8">Multi-pass membrane protein</topology>
    </subcellularLocation>
</comment>
<evidence type="ECO:0000256" key="9">
    <source>
        <dbReference type="RuleBase" id="RU003357"/>
    </source>
</evidence>
<evidence type="ECO:0000259" key="12">
    <source>
        <dbReference type="Pfam" id="PF07715"/>
    </source>
</evidence>
<evidence type="ECO:0000256" key="10">
    <source>
        <dbReference type="SAM" id="SignalP"/>
    </source>
</evidence>
<dbReference type="RefSeq" id="WP_008616328.1">
    <property type="nucleotide sequence ID" value="NZ_JH651380.1"/>
</dbReference>
<dbReference type="FunFam" id="2.60.40.1120:FF:000003">
    <property type="entry name" value="Outer membrane protein Omp121"/>
    <property type="match status" value="1"/>
</dbReference>
<dbReference type="InterPro" id="IPR012910">
    <property type="entry name" value="Plug_dom"/>
</dbReference>
<keyword evidence="5 9" id="KW-0798">TonB box</keyword>
<evidence type="ECO:0000313" key="14">
    <source>
        <dbReference type="Proteomes" id="UP000004690"/>
    </source>
</evidence>
<organism evidence="13 14">
    <name type="scientific">Galbibacter orientalis DSM 19592</name>
    <dbReference type="NCBI Taxonomy" id="926559"/>
    <lineage>
        <taxon>Bacteria</taxon>
        <taxon>Pseudomonadati</taxon>
        <taxon>Bacteroidota</taxon>
        <taxon>Flavobacteriia</taxon>
        <taxon>Flavobacteriales</taxon>
        <taxon>Flavobacteriaceae</taxon>
        <taxon>Galbibacter</taxon>
    </lineage>
</organism>
<dbReference type="GO" id="GO:0009279">
    <property type="term" value="C:cell outer membrane"/>
    <property type="evidence" value="ECO:0007669"/>
    <property type="project" value="UniProtKB-SubCell"/>
</dbReference>
<dbReference type="InterPro" id="IPR023997">
    <property type="entry name" value="TonB-dep_OMP_SusC/RagA_CS"/>
</dbReference>
<dbReference type="Gene3D" id="2.170.130.10">
    <property type="entry name" value="TonB-dependent receptor, plug domain"/>
    <property type="match status" value="1"/>
</dbReference>
<dbReference type="EMBL" id="JH651380">
    <property type="protein sequence ID" value="EIJ37441.1"/>
    <property type="molecule type" value="Genomic_DNA"/>
</dbReference>
<keyword evidence="2 8" id="KW-0813">Transport</keyword>
<evidence type="ECO:0000259" key="11">
    <source>
        <dbReference type="Pfam" id="PF00593"/>
    </source>
</evidence>
<keyword evidence="4 8" id="KW-0812">Transmembrane</keyword>
<dbReference type="PROSITE" id="PS52016">
    <property type="entry name" value="TONB_DEPENDENT_REC_3"/>
    <property type="match status" value="1"/>
</dbReference>
<keyword evidence="14" id="KW-1185">Reference proteome</keyword>
<reference evidence="13 14" key="1">
    <citation type="submission" date="2012-02" db="EMBL/GenBank/DDBJ databases">
        <title>Improved High-Quality Draft genome of Joostella marina DSM 19592.</title>
        <authorList>
            <consortium name="US DOE Joint Genome Institute (JGI-PGF)"/>
            <person name="Lucas S."/>
            <person name="Copeland A."/>
            <person name="Lapidus A."/>
            <person name="Bruce D."/>
            <person name="Goodwin L."/>
            <person name="Pitluck S."/>
            <person name="Peters L."/>
            <person name="Chertkov O."/>
            <person name="Ovchinnikova G."/>
            <person name="Kyrpides N."/>
            <person name="Mavromatis K."/>
            <person name="Detter J.C."/>
            <person name="Han C."/>
            <person name="Land M."/>
            <person name="Hauser L."/>
            <person name="Markowitz V."/>
            <person name="Cheng J.-F."/>
            <person name="Hugenholtz P."/>
            <person name="Woyke T."/>
            <person name="Wu D."/>
            <person name="Tindall B."/>
            <person name="Brambilla E."/>
            <person name="Klenk H.-P."/>
            <person name="Eisen J.A."/>
        </authorList>
    </citation>
    <scope>NUCLEOTIDE SEQUENCE [LARGE SCALE GENOMIC DNA]</scope>
    <source>
        <strain evidence="13 14">DSM 19592</strain>
    </source>
</reference>
<sequence length="995" mass="110071">MKTKKTNKSYFFCCFLYLLIGITSITAAERNSNLMQTPISGTVTSGTDNAPLPGVSVVVKGTNNGVVTDFDGFYELSGVAPDAILEFSYIGFKTQSISVNGKTTLNVTLEEDLAQLDEVVVVGYGTQKRSDVTGSVSSVPEDRLENLPVTNVTQAIQGTTAGLNITEGSSVPGSTGSIQIRGVNSINANTSPFIVVDGTPFYGSMNDINTRDIKSIEILKDASAVAIYGTRGSNGVILITTKRGVTGKPTINYSVYTGLESISHVLQPRSPEAYVQKYQDYMTARGLEQTGVLLNQSEIDNYNAGRTTDWVDETTRAGSIQEHNLSIRGGSETAKYFVSGSFLDQDGVIKGYEFQKVNLRTNLDLDVTDFLKVGMNAFYANNDFGGGRANLLNGSAMSPYSVPYDENGNYVIFPMAPEQLWENPLLGLTTDRVQKDKNLSGTVYAELTPSFVKGLKYRVNASYTSNPYHYANYEGRAANDQNGTATITDSEETNWVIENILTYSKDFGKHHIDLTALYSAQKNEFFESSATGVGFINDELSYNNIESAQNISASSQSWESTLLSQMGRINYSYDSRYLLTLTARRDGYSAFGANTSKYGVFPSVALGWNIHNENFLEDSKTLNQLKLRLSYGETGNQAVDAGQTVTTAGTVLYPFGGSALIGTYINGLGNANLNWETTSSFNVGLDFGLFRNRISGSIEAYRSKTRDILLRRSIPAITGSDQIWDNLGEMQNTGFEFTLNTKNIQNENFQWETNINFSTFKNELLEIYGDGEDDIANRWFIGKPLNAIYDYKMVGIWQEGEDPSGVDPTAQPGDIKFADLNGDGVIDPENDRTYLGTSLPDWTGGITNTLTYKNLTFSFFIQTSQGVFKGNPDINYGDEAGRRNTPEDVGYWTPENQSNEWPSIGYRNTRGYGYPRDASYVRIKDVRLSYRIPRKHLEKYGINDLMFYIAGRNLYTFTDWIGWDPESDQTYRGSENWTNNYPVVRTISLGLNLSL</sequence>
<dbReference type="InterPro" id="IPR008969">
    <property type="entry name" value="CarboxyPept-like_regulatory"/>
</dbReference>
<dbReference type="InterPro" id="IPR023996">
    <property type="entry name" value="TonB-dep_OMP_SusC/RagA"/>
</dbReference>
<dbReference type="InterPro" id="IPR036942">
    <property type="entry name" value="Beta-barrel_TonB_sf"/>
</dbReference>
<evidence type="ECO:0000256" key="1">
    <source>
        <dbReference type="ARBA" id="ARBA00004571"/>
    </source>
</evidence>
<dbReference type="Pfam" id="PF13715">
    <property type="entry name" value="CarbopepD_reg_2"/>
    <property type="match status" value="1"/>
</dbReference>
<evidence type="ECO:0000256" key="8">
    <source>
        <dbReference type="PROSITE-ProRule" id="PRU01360"/>
    </source>
</evidence>
<dbReference type="InterPro" id="IPR037066">
    <property type="entry name" value="Plug_dom_sf"/>
</dbReference>
<evidence type="ECO:0000256" key="6">
    <source>
        <dbReference type="ARBA" id="ARBA00023136"/>
    </source>
</evidence>
<keyword evidence="3 8" id="KW-1134">Transmembrane beta strand</keyword>
<evidence type="ECO:0000256" key="5">
    <source>
        <dbReference type="ARBA" id="ARBA00023077"/>
    </source>
</evidence>
<dbReference type="eggNOG" id="COG1629">
    <property type="taxonomic scope" value="Bacteria"/>
</dbReference>
<evidence type="ECO:0000256" key="2">
    <source>
        <dbReference type="ARBA" id="ARBA00022448"/>
    </source>
</evidence>
<dbReference type="AlphaFoldDB" id="I3C1E8"/>
<accession>I3C1E8</accession>
<proteinExistence type="inferred from homology"/>
<feature type="chain" id="PRO_5003668331" evidence="10">
    <location>
        <begin position="28"/>
        <end position="995"/>
    </location>
</feature>
<gene>
    <name evidence="13" type="ORF">JoomaDRAFT_0384</name>
</gene>
<dbReference type="Pfam" id="PF07715">
    <property type="entry name" value="Plug"/>
    <property type="match status" value="1"/>
</dbReference>
<dbReference type="Proteomes" id="UP000004690">
    <property type="component" value="Unassembled WGS sequence"/>
</dbReference>
<dbReference type="SUPFAM" id="SSF56935">
    <property type="entry name" value="Porins"/>
    <property type="match status" value="1"/>
</dbReference>
<dbReference type="Gene3D" id="2.40.170.20">
    <property type="entry name" value="TonB-dependent receptor, beta-barrel domain"/>
    <property type="match status" value="1"/>
</dbReference>
<name>I3C1E8_9FLAO</name>
<evidence type="ECO:0000256" key="7">
    <source>
        <dbReference type="ARBA" id="ARBA00023237"/>
    </source>
</evidence>
<feature type="domain" description="TonB-dependent receptor plug" evidence="12">
    <location>
        <begin position="129"/>
        <end position="236"/>
    </location>
</feature>
<evidence type="ECO:0000313" key="13">
    <source>
        <dbReference type="EMBL" id="EIJ37441.1"/>
    </source>
</evidence>
<evidence type="ECO:0000256" key="4">
    <source>
        <dbReference type="ARBA" id="ARBA00022692"/>
    </source>
</evidence>
<dbReference type="InterPro" id="IPR039426">
    <property type="entry name" value="TonB-dep_rcpt-like"/>
</dbReference>
<keyword evidence="10" id="KW-0732">Signal</keyword>